<dbReference type="InterPro" id="IPR011990">
    <property type="entry name" value="TPR-like_helical_dom_sf"/>
</dbReference>
<evidence type="ECO:0000313" key="4">
    <source>
        <dbReference type="Proteomes" id="UP000250266"/>
    </source>
</evidence>
<gene>
    <name evidence="3" type="ORF">K432DRAFT_340927</name>
</gene>
<dbReference type="PANTHER" id="PTHR46082:SF6">
    <property type="entry name" value="AAA+ ATPASE DOMAIN-CONTAINING PROTEIN-RELATED"/>
    <property type="match status" value="1"/>
</dbReference>
<feature type="region of interest" description="Disordered" evidence="1">
    <location>
        <begin position="293"/>
        <end position="323"/>
    </location>
</feature>
<dbReference type="OrthoDB" id="20872at2759"/>
<dbReference type="Pfam" id="PF13374">
    <property type="entry name" value="TPR_10"/>
    <property type="match status" value="3"/>
</dbReference>
<accession>A0A8E2DWA7</accession>
<evidence type="ECO:0000313" key="3">
    <source>
        <dbReference type="EMBL" id="OCK72906.1"/>
    </source>
</evidence>
<feature type="domain" description="DUF7779" evidence="2">
    <location>
        <begin position="266"/>
        <end position="364"/>
    </location>
</feature>
<dbReference type="Gene3D" id="1.25.40.10">
    <property type="entry name" value="Tetratricopeptide repeat domain"/>
    <property type="match status" value="1"/>
</dbReference>
<organism evidence="3 4">
    <name type="scientific">Lepidopterella palustris CBS 459.81</name>
    <dbReference type="NCBI Taxonomy" id="1314670"/>
    <lineage>
        <taxon>Eukaryota</taxon>
        <taxon>Fungi</taxon>
        <taxon>Dikarya</taxon>
        <taxon>Ascomycota</taxon>
        <taxon>Pezizomycotina</taxon>
        <taxon>Dothideomycetes</taxon>
        <taxon>Pleosporomycetidae</taxon>
        <taxon>Mytilinidiales</taxon>
        <taxon>Argynnaceae</taxon>
        <taxon>Lepidopterella</taxon>
    </lineage>
</organism>
<dbReference type="EMBL" id="KV746205">
    <property type="protein sequence ID" value="OCK72906.1"/>
    <property type="molecule type" value="Genomic_DNA"/>
</dbReference>
<dbReference type="Gene3D" id="3.40.50.300">
    <property type="entry name" value="P-loop containing nucleotide triphosphate hydrolases"/>
    <property type="match status" value="1"/>
</dbReference>
<reference evidence="3 4" key="1">
    <citation type="journal article" date="2016" name="Nat. Commun.">
        <title>Ectomycorrhizal ecology is imprinted in the genome of the dominant symbiotic fungus Cenococcum geophilum.</title>
        <authorList>
            <consortium name="DOE Joint Genome Institute"/>
            <person name="Peter M."/>
            <person name="Kohler A."/>
            <person name="Ohm R.A."/>
            <person name="Kuo A."/>
            <person name="Krutzmann J."/>
            <person name="Morin E."/>
            <person name="Arend M."/>
            <person name="Barry K.W."/>
            <person name="Binder M."/>
            <person name="Choi C."/>
            <person name="Clum A."/>
            <person name="Copeland A."/>
            <person name="Grisel N."/>
            <person name="Haridas S."/>
            <person name="Kipfer T."/>
            <person name="LaButti K."/>
            <person name="Lindquist E."/>
            <person name="Lipzen A."/>
            <person name="Maire R."/>
            <person name="Meier B."/>
            <person name="Mihaltcheva S."/>
            <person name="Molinier V."/>
            <person name="Murat C."/>
            <person name="Poggeler S."/>
            <person name="Quandt C.A."/>
            <person name="Sperisen C."/>
            <person name="Tritt A."/>
            <person name="Tisserant E."/>
            <person name="Crous P.W."/>
            <person name="Henrissat B."/>
            <person name="Nehls U."/>
            <person name="Egli S."/>
            <person name="Spatafora J.W."/>
            <person name="Grigoriev I.V."/>
            <person name="Martin F.M."/>
        </authorList>
    </citation>
    <scope>NUCLEOTIDE SEQUENCE [LARGE SCALE GENOMIC DNA]</scope>
    <source>
        <strain evidence="3 4">CBS 459.81</strain>
    </source>
</reference>
<evidence type="ECO:0000256" key="1">
    <source>
        <dbReference type="SAM" id="MobiDB-lite"/>
    </source>
</evidence>
<name>A0A8E2DWA7_9PEZI</name>
<proteinExistence type="predicted"/>
<keyword evidence="4" id="KW-1185">Reference proteome</keyword>
<dbReference type="Pfam" id="PF25000">
    <property type="entry name" value="DUF7779"/>
    <property type="match status" value="1"/>
</dbReference>
<dbReference type="SUPFAM" id="SSF48452">
    <property type="entry name" value="TPR-like"/>
    <property type="match status" value="1"/>
</dbReference>
<dbReference type="InterPro" id="IPR053137">
    <property type="entry name" value="NLR-like"/>
</dbReference>
<dbReference type="SUPFAM" id="SSF52540">
    <property type="entry name" value="P-loop containing nucleoside triphosphate hydrolases"/>
    <property type="match status" value="1"/>
</dbReference>
<protein>
    <recommendedName>
        <fullName evidence="2">DUF7779 domain-containing protein</fullName>
    </recommendedName>
</protein>
<dbReference type="AlphaFoldDB" id="A0A8E2DWA7"/>
<sequence length="563" mass="63393">MHEKLSVSASRAALVGLGGVGKSQLAIDYAYRIRDKSRDTWVFWVHGSNAARFEQSFREVADQVKIPGRTNPKANIFKLVHNWLRDERNGKWLLILDNVDKADFLLTPQSIGGEAQEGGLSSGSSPPLFQYLPPSENGSVIITTRSRDTALKLVGASDIIAVEPMDKRQALALCEKKLGTQSDKSDIAELVAALEFMPLAIVQATAYINERAPRCSVRQYLEDFHKNDKKKINLLYYDGGHLRRDWEAKNSIIVTWQISFDHILQTRPSAADLLSLMSFFDRQGIPEELVRNQSGIGDGHGSLETNVTNSKESDDDDSISEASVDDGFEDDIITLRNYSFISITTDKSTFEMHALVQLATQKWLEGQGQLEKWKQKYIANLCTAFPPGKYENWAKCQILFPHAKSALTQQPKSEESLKEWALLLYNAAWYAWQKGSISDAEKMSVKSMKVRKKHYGKDHRDILSSIAMVALVYKLGGRWKEAEELEAQVVETRKRVLGSEHPDTMSSINSLSVTYKHQGRWKEAEELDVQVMETSSRVLGSEHPSTLTSMANLASTYRNQGRW</sequence>
<feature type="compositionally biased region" description="Acidic residues" evidence="1">
    <location>
        <begin position="313"/>
        <end position="323"/>
    </location>
</feature>
<dbReference type="InterPro" id="IPR027417">
    <property type="entry name" value="P-loop_NTPase"/>
</dbReference>
<evidence type="ECO:0000259" key="2">
    <source>
        <dbReference type="Pfam" id="PF25000"/>
    </source>
</evidence>
<dbReference type="PANTHER" id="PTHR46082">
    <property type="entry name" value="ATP/GTP-BINDING PROTEIN-RELATED"/>
    <property type="match status" value="1"/>
</dbReference>
<dbReference type="InterPro" id="IPR056681">
    <property type="entry name" value="DUF7779"/>
</dbReference>
<feature type="non-terminal residue" evidence="3">
    <location>
        <position position="1"/>
    </location>
</feature>
<dbReference type="Proteomes" id="UP000250266">
    <property type="component" value="Unassembled WGS sequence"/>
</dbReference>